<protein>
    <submittedName>
        <fullName evidence="1">Unnamed protein product</fullName>
    </submittedName>
</protein>
<evidence type="ECO:0000313" key="1">
    <source>
        <dbReference type="EMBL" id="GMF43775.1"/>
    </source>
</evidence>
<dbReference type="PANTHER" id="PTHR40866:SF1">
    <property type="entry name" value="BED-TYPE DOMAIN-CONTAINING PROTEIN"/>
    <property type="match status" value="1"/>
</dbReference>
<dbReference type="EMBL" id="BSXT01001587">
    <property type="protein sequence ID" value="GMF43775.1"/>
    <property type="molecule type" value="Genomic_DNA"/>
</dbReference>
<dbReference type="InterPro" id="IPR012337">
    <property type="entry name" value="RNaseH-like_sf"/>
</dbReference>
<reference evidence="1" key="1">
    <citation type="submission" date="2023-04" db="EMBL/GenBank/DDBJ databases">
        <title>Phytophthora fragariaefolia NBRC 109709.</title>
        <authorList>
            <person name="Ichikawa N."/>
            <person name="Sato H."/>
            <person name="Tonouchi N."/>
        </authorList>
    </citation>
    <scope>NUCLEOTIDE SEQUENCE</scope>
    <source>
        <strain evidence="1">NBRC 109709</strain>
    </source>
</reference>
<evidence type="ECO:0000313" key="2">
    <source>
        <dbReference type="Proteomes" id="UP001165121"/>
    </source>
</evidence>
<proteinExistence type="predicted"/>
<name>A0A9W7CYP8_9STRA</name>
<gene>
    <name evidence="1" type="ORF">Pfra01_001495000</name>
</gene>
<dbReference type="OrthoDB" id="121869at2759"/>
<accession>A0A9W7CYP8</accession>
<dbReference type="SUPFAM" id="SSF53098">
    <property type="entry name" value="Ribonuclease H-like"/>
    <property type="match status" value="1"/>
</dbReference>
<keyword evidence="2" id="KW-1185">Reference proteome</keyword>
<dbReference type="PANTHER" id="PTHR40866">
    <property type="entry name" value="BED-TYPE DOMAIN-CONTAINING PROTEIN"/>
    <property type="match status" value="1"/>
</dbReference>
<dbReference type="AlphaFoldDB" id="A0A9W7CYP8"/>
<organism evidence="1 2">
    <name type="scientific">Phytophthora fragariaefolia</name>
    <dbReference type="NCBI Taxonomy" id="1490495"/>
    <lineage>
        <taxon>Eukaryota</taxon>
        <taxon>Sar</taxon>
        <taxon>Stramenopiles</taxon>
        <taxon>Oomycota</taxon>
        <taxon>Peronosporomycetes</taxon>
        <taxon>Peronosporales</taxon>
        <taxon>Peronosporaceae</taxon>
        <taxon>Phytophthora</taxon>
    </lineage>
</organism>
<sequence>MSDNLLAPKPTKSKFTPKQVATFYFKPLLTEDGDPTGLQACKACGKTRKHAPKTGYTNLASHVRSDHPRFQAEMEEASTAAKCTLLPWVSQKASNRYAWLLWVVKGNLPFSFVEMETTRRYTNLPSVYKEVLGHDMENVTKAVEKDIGAILPGKFGMILDDCTHGTEHYMAAYACFELNGVRHCPLLSLAPVINGPDDRLNAESHMASLAACLPFFGKDLANVIFLVGDNCAMNKRLARLMGVPLVGYASHRLNLAVHGFLDPYEEGLEQAQSLMKRLRTISQAAKLRLKTSLRPKLGNETRWSSTYTMLARYFELREFISAEDEELDEEMPSPAANRRLKALLAQLADVESVSKKLQSKGLNLLDARDLLDGLLEIQPSFANYLGTYSGVVKVLAGQEKRLSRPQRAALQPFSRAKNAAGGPTGETGPTKMGFADRILKRRKVEVAPSAYELLAIIPPTSNIVERLFSVARMVLRYERNRMTPLTLEMVMFLKVNEGYWDVTTVDACIWNCICFD</sequence>
<dbReference type="Proteomes" id="UP001165121">
    <property type="component" value="Unassembled WGS sequence"/>
</dbReference>
<comment type="caution">
    <text evidence="1">The sequence shown here is derived from an EMBL/GenBank/DDBJ whole genome shotgun (WGS) entry which is preliminary data.</text>
</comment>